<evidence type="ECO:0000256" key="4">
    <source>
        <dbReference type="ARBA" id="ARBA00022553"/>
    </source>
</evidence>
<reference evidence="15 16" key="1">
    <citation type="submission" date="2013-11" db="EMBL/GenBank/DDBJ databases">
        <title>The Damaraland mole rat (Fukomys damarensis) genome and evolution of African mole rats.</title>
        <authorList>
            <person name="Gladyshev V.N."/>
            <person name="Fang X."/>
        </authorList>
    </citation>
    <scope>NUCLEOTIDE SEQUENCE [LARGE SCALE GENOMIC DNA]</scope>
    <source>
        <tissue evidence="15">Liver</tissue>
    </source>
</reference>
<dbReference type="InterPro" id="IPR050839">
    <property type="entry name" value="Rho-assoc_Ser/Thr_Kinase"/>
</dbReference>
<feature type="binding site" evidence="11">
    <location>
        <position position="152"/>
    </location>
    <ligand>
        <name>ATP</name>
        <dbReference type="ChEBI" id="CHEBI:30616"/>
    </ligand>
</feature>
<dbReference type="PROSITE" id="PS00107">
    <property type="entry name" value="PROTEIN_KINASE_ATP"/>
    <property type="match status" value="1"/>
</dbReference>
<evidence type="ECO:0000256" key="1">
    <source>
        <dbReference type="ARBA" id="ARBA00009903"/>
    </source>
</evidence>
<gene>
    <name evidence="15" type="ORF">H920_20182</name>
</gene>
<name>A0A091CIW2_FUKDA</name>
<evidence type="ECO:0000256" key="12">
    <source>
        <dbReference type="SAM" id="MobiDB-lite"/>
    </source>
</evidence>
<dbReference type="eggNOG" id="KOG0605">
    <property type="taxonomic scope" value="Eukaryota"/>
</dbReference>
<dbReference type="FunFam" id="1.10.510.10:FF:000057">
    <property type="entry name" value="Non-specific serine/threonine protein kinase"/>
    <property type="match status" value="1"/>
</dbReference>
<feature type="domain" description="AGC-kinase C-terminal" evidence="14">
    <location>
        <begin position="269"/>
        <end position="338"/>
    </location>
</feature>
<dbReference type="PANTHER" id="PTHR22988">
    <property type="entry name" value="MYOTONIC DYSTROPHY S/T KINASE-RELATED"/>
    <property type="match status" value="1"/>
</dbReference>
<dbReference type="SMART" id="SM00220">
    <property type="entry name" value="S_TKc"/>
    <property type="match status" value="1"/>
</dbReference>
<evidence type="ECO:0000256" key="7">
    <source>
        <dbReference type="ARBA" id="ARBA00022777"/>
    </source>
</evidence>
<dbReference type="GO" id="GO:0031032">
    <property type="term" value="P:actomyosin structure organization"/>
    <property type="evidence" value="ECO:0007669"/>
    <property type="project" value="TreeGrafter"/>
</dbReference>
<evidence type="ECO:0000256" key="11">
    <source>
        <dbReference type="PROSITE-ProRule" id="PRU10141"/>
    </source>
</evidence>
<keyword evidence="6 11" id="KW-0547">Nucleotide-binding</keyword>
<dbReference type="InterPro" id="IPR000719">
    <property type="entry name" value="Prot_kinase_dom"/>
</dbReference>
<dbReference type="AlphaFoldDB" id="A0A091CIW2"/>
<dbReference type="GO" id="GO:0005524">
    <property type="term" value="F:ATP binding"/>
    <property type="evidence" value="ECO:0007669"/>
    <property type="project" value="UniProtKB-UniRule"/>
</dbReference>
<dbReference type="Pfam" id="PF00433">
    <property type="entry name" value="Pkinase_C"/>
    <property type="match status" value="1"/>
</dbReference>
<comment type="catalytic activity">
    <reaction evidence="9">
        <text>L-threonyl-[protein] + ATP = O-phospho-L-threonyl-[protein] + ADP + H(+)</text>
        <dbReference type="Rhea" id="RHEA:46608"/>
        <dbReference type="Rhea" id="RHEA-COMP:11060"/>
        <dbReference type="Rhea" id="RHEA-COMP:11605"/>
        <dbReference type="ChEBI" id="CHEBI:15378"/>
        <dbReference type="ChEBI" id="CHEBI:30013"/>
        <dbReference type="ChEBI" id="CHEBI:30616"/>
        <dbReference type="ChEBI" id="CHEBI:61977"/>
        <dbReference type="ChEBI" id="CHEBI:456216"/>
        <dbReference type="EC" id="2.7.11.1"/>
    </reaction>
</comment>
<dbReference type="InterPro" id="IPR017892">
    <property type="entry name" value="Pkinase_C"/>
</dbReference>
<keyword evidence="4" id="KW-0597">Phosphoprotein</keyword>
<feature type="region of interest" description="Disordered" evidence="12">
    <location>
        <begin position="1"/>
        <end position="22"/>
    </location>
</feature>
<keyword evidence="8 11" id="KW-0067">ATP-binding</keyword>
<dbReference type="Pfam" id="PF00069">
    <property type="entry name" value="Pkinase"/>
    <property type="match status" value="1"/>
</dbReference>
<dbReference type="GO" id="GO:0005856">
    <property type="term" value="C:cytoskeleton"/>
    <property type="evidence" value="ECO:0007669"/>
    <property type="project" value="TreeGrafter"/>
</dbReference>
<keyword evidence="5" id="KW-0808">Transferase</keyword>
<dbReference type="GO" id="GO:0106310">
    <property type="term" value="F:protein serine kinase activity"/>
    <property type="evidence" value="ECO:0007669"/>
    <property type="project" value="RHEA"/>
</dbReference>
<evidence type="ECO:0000256" key="5">
    <source>
        <dbReference type="ARBA" id="ARBA00022679"/>
    </source>
</evidence>
<keyword evidence="3" id="KW-0723">Serine/threonine-protein kinase</keyword>
<protein>
    <recommendedName>
        <fullName evidence="2">non-specific serine/threonine protein kinase</fullName>
        <ecNumber evidence="2">2.7.11.1</ecNumber>
    </recommendedName>
</protein>
<dbReference type="PANTHER" id="PTHR22988:SF76">
    <property type="entry name" value="CHROMOSOME UNDETERMINED SCAFFOLD_135, WHOLE GENOME SHOTGUN SEQUENCE"/>
    <property type="match status" value="1"/>
</dbReference>
<keyword evidence="7 15" id="KW-0418">Kinase</keyword>
<evidence type="ECO:0000256" key="6">
    <source>
        <dbReference type="ARBA" id="ARBA00022741"/>
    </source>
</evidence>
<evidence type="ECO:0000256" key="2">
    <source>
        <dbReference type="ARBA" id="ARBA00012513"/>
    </source>
</evidence>
<dbReference type="InterPro" id="IPR011009">
    <property type="entry name" value="Kinase-like_dom_sf"/>
</dbReference>
<dbReference type="Gene3D" id="1.10.510.10">
    <property type="entry name" value="Transferase(Phosphotransferase) domain 1"/>
    <property type="match status" value="1"/>
</dbReference>
<dbReference type="Proteomes" id="UP000028990">
    <property type="component" value="Unassembled WGS sequence"/>
</dbReference>
<evidence type="ECO:0000256" key="3">
    <source>
        <dbReference type="ARBA" id="ARBA00022527"/>
    </source>
</evidence>
<evidence type="ECO:0000313" key="15">
    <source>
        <dbReference type="EMBL" id="KFO18414.1"/>
    </source>
</evidence>
<evidence type="ECO:0000256" key="8">
    <source>
        <dbReference type="ARBA" id="ARBA00022840"/>
    </source>
</evidence>
<dbReference type="GO" id="GO:0004674">
    <property type="term" value="F:protein serine/threonine kinase activity"/>
    <property type="evidence" value="ECO:0007669"/>
    <property type="project" value="UniProtKB-KW"/>
</dbReference>
<feature type="domain" description="Protein kinase" evidence="13">
    <location>
        <begin position="1"/>
        <end position="268"/>
    </location>
</feature>
<organism evidence="15 16">
    <name type="scientific">Fukomys damarensis</name>
    <name type="common">Damaraland mole rat</name>
    <name type="synonym">Cryptomys damarensis</name>
    <dbReference type="NCBI Taxonomy" id="885580"/>
    <lineage>
        <taxon>Eukaryota</taxon>
        <taxon>Metazoa</taxon>
        <taxon>Chordata</taxon>
        <taxon>Craniata</taxon>
        <taxon>Vertebrata</taxon>
        <taxon>Euteleostomi</taxon>
        <taxon>Mammalia</taxon>
        <taxon>Eutheria</taxon>
        <taxon>Euarchontoglires</taxon>
        <taxon>Glires</taxon>
        <taxon>Rodentia</taxon>
        <taxon>Hystricomorpha</taxon>
        <taxon>Bathyergidae</taxon>
        <taxon>Fukomys</taxon>
    </lineage>
</organism>
<dbReference type="PROSITE" id="PS50011">
    <property type="entry name" value="PROTEIN_KINASE_DOM"/>
    <property type="match status" value="1"/>
</dbReference>
<comment type="similarity">
    <text evidence="1">Belongs to the protein kinase superfamily. AGC Ser/Thr protein kinase family.</text>
</comment>
<comment type="catalytic activity">
    <reaction evidence="10">
        <text>L-seryl-[protein] + ATP = O-phospho-L-seryl-[protein] + ADP + H(+)</text>
        <dbReference type="Rhea" id="RHEA:17989"/>
        <dbReference type="Rhea" id="RHEA-COMP:9863"/>
        <dbReference type="Rhea" id="RHEA-COMP:11604"/>
        <dbReference type="ChEBI" id="CHEBI:15378"/>
        <dbReference type="ChEBI" id="CHEBI:29999"/>
        <dbReference type="ChEBI" id="CHEBI:30616"/>
        <dbReference type="ChEBI" id="CHEBI:83421"/>
        <dbReference type="ChEBI" id="CHEBI:456216"/>
        <dbReference type="EC" id="2.7.11.1"/>
    </reaction>
</comment>
<evidence type="ECO:0000256" key="9">
    <source>
        <dbReference type="ARBA" id="ARBA00047899"/>
    </source>
</evidence>
<evidence type="ECO:0000259" key="13">
    <source>
        <dbReference type="PROSITE" id="PS50011"/>
    </source>
</evidence>
<dbReference type="SUPFAM" id="SSF56112">
    <property type="entry name" value="Protein kinase-like (PK-like)"/>
    <property type="match status" value="1"/>
</dbReference>
<dbReference type="Gene3D" id="3.30.200.20">
    <property type="entry name" value="Phosphorylase Kinase, domain 1"/>
    <property type="match status" value="1"/>
</dbReference>
<keyword evidence="16" id="KW-1185">Reference proteome</keyword>
<evidence type="ECO:0000313" key="16">
    <source>
        <dbReference type="Proteomes" id="UP000028990"/>
    </source>
</evidence>
<evidence type="ECO:0000259" key="14">
    <source>
        <dbReference type="PROSITE" id="PS51285"/>
    </source>
</evidence>
<proteinExistence type="inferred from homology"/>
<dbReference type="InterPro" id="IPR000961">
    <property type="entry name" value="AGC-kinase_C"/>
</dbReference>
<dbReference type="GO" id="GO:0005737">
    <property type="term" value="C:cytoplasm"/>
    <property type="evidence" value="ECO:0007669"/>
    <property type="project" value="TreeGrafter"/>
</dbReference>
<sequence>MVVKLPLKTLGPKGSAGSLQTENSGCSGIVSVTMAMTAGTTTTFPMSNHTRERVTVAKLTLENFYSNLILQHEERETRQKKLEVAMEEEGLADEEKKLRRSQHARKETEFLRLKRTRLGLDDFESLKVIGRGAFGEVRLVQKKDTGHIYAMKILRKADMLEKEQAYSTVGTPDYIAPEVFMQTGYNKLCDWWSLGVIMYEMLIGYPPFCSETPQETYRKVMNWKETLVFPPEVPISEKAKDLILRFCIDSENRIGNSGVEEIKGHPFFEGVDWGHIRERPAAIPIEIKSIDDTSNFDDFPESDILQPVPNATEPDYKSKDWVFLNYTYKRFEGLTQRGSIPTYTKAGKL</sequence>
<dbReference type="InterPro" id="IPR017441">
    <property type="entry name" value="Protein_kinase_ATP_BS"/>
</dbReference>
<dbReference type="EC" id="2.7.11.1" evidence="2"/>
<dbReference type="EMBL" id="KN125407">
    <property type="protein sequence ID" value="KFO18414.1"/>
    <property type="molecule type" value="Genomic_DNA"/>
</dbReference>
<dbReference type="PROSITE" id="PS51285">
    <property type="entry name" value="AGC_KINASE_CTER"/>
    <property type="match status" value="1"/>
</dbReference>
<accession>A0A091CIW2</accession>
<evidence type="ECO:0000256" key="10">
    <source>
        <dbReference type="ARBA" id="ARBA00048679"/>
    </source>
</evidence>